<accession>A0A3N4NMA2</accession>
<dbReference type="AlphaFoldDB" id="A0A3N4NMA2"/>
<gene>
    <name evidence="1" type="ORF">EGM88_08410</name>
</gene>
<organism evidence="1 2">
    <name type="scientific">Aureibaculum marinum</name>
    <dbReference type="NCBI Taxonomy" id="2487930"/>
    <lineage>
        <taxon>Bacteria</taxon>
        <taxon>Pseudomonadati</taxon>
        <taxon>Bacteroidota</taxon>
        <taxon>Flavobacteriia</taxon>
        <taxon>Flavobacteriales</taxon>
        <taxon>Flavobacteriaceae</taxon>
        <taxon>Aureibaculum</taxon>
    </lineage>
</organism>
<reference evidence="1 2" key="1">
    <citation type="submission" date="2018-11" db="EMBL/GenBank/DDBJ databases">
        <title>Aureibaculum marinum gen. nov., sp. nov., a member of the family Flavobacteriaceae isolated from the Bohai Sea.</title>
        <authorList>
            <person name="Ji X."/>
        </authorList>
    </citation>
    <scope>NUCLEOTIDE SEQUENCE [LARGE SCALE GENOMIC DNA]</scope>
    <source>
        <strain evidence="1 2">BH-SD17</strain>
    </source>
</reference>
<dbReference type="EMBL" id="RPFJ01000010">
    <property type="protein sequence ID" value="RPD97502.1"/>
    <property type="molecule type" value="Genomic_DNA"/>
</dbReference>
<evidence type="ECO:0000313" key="2">
    <source>
        <dbReference type="Proteomes" id="UP000270856"/>
    </source>
</evidence>
<comment type="caution">
    <text evidence="1">The sequence shown here is derived from an EMBL/GenBank/DDBJ whole genome shotgun (WGS) entry which is preliminary data.</text>
</comment>
<dbReference type="OrthoDB" id="1444658at2"/>
<dbReference type="RefSeq" id="WP_123897531.1">
    <property type="nucleotide sequence ID" value="NZ_RPFJ01000010.1"/>
</dbReference>
<dbReference type="Proteomes" id="UP000270856">
    <property type="component" value="Unassembled WGS sequence"/>
</dbReference>
<keyword evidence="2" id="KW-1185">Reference proteome</keyword>
<protein>
    <submittedName>
        <fullName evidence="1">Uncharacterized protein</fullName>
    </submittedName>
</protein>
<proteinExistence type="predicted"/>
<name>A0A3N4NMA2_9FLAO</name>
<sequence length="124" mass="13798">MRYYLLVLFFLTVSKINGQSINSDNGYPEHLIVGTIIGGGTSYLVYRKTNNKLTAWLVGTATAVTLGYLKERVDPKWFNGNRSKKDFLYTSLGGGIGASIVIPLKSRKPKRTPNIDKAFNNPQQ</sequence>
<evidence type="ECO:0000313" key="1">
    <source>
        <dbReference type="EMBL" id="RPD97502.1"/>
    </source>
</evidence>